<dbReference type="EMBL" id="SRSC01000003">
    <property type="protein sequence ID" value="TGU71526.1"/>
    <property type="molecule type" value="Genomic_DNA"/>
</dbReference>
<proteinExistence type="predicted"/>
<name>A0A4S1CET3_9BACT</name>
<dbReference type="AlphaFoldDB" id="A0A4S1CET3"/>
<keyword evidence="2" id="KW-1185">Reference proteome</keyword>
<accession>A0A4S1CET3</accession>
<dbReference type="Proteomes" id="UP000306416">
    <property type="component" value="Unassembled WGS sequence"/>
</dbReference>
<protein>
    <submittedName>
        <fullName evidence="1">Uncharacterized protein</fullName>
    </submittedName>
</protein>
<reference evidence="1 2" key="1">
    <citation type="submission" date="2019-04" db="EMBL/GenBank/DDBJ databases">
        <title>Geobacter oryzae sp. nov., ferric-reducing bacteria isolated from paddy soil.</title>
        <authorList>
            <person name="Xu Z."/>
            <person name="Masuda Y."/>
            <person name="Itoh H."/>
            <person name="Senoo K."/>
        </authorList>
    </citation>
    <scope>NUCLEOTIDE SEQUENCE [LARGE SCALE GENOMIC DNA]</scope>
    <source>
        <strain evidence="1 2">Red111</strain>
    </source>
</reference>
<organism evidence="1 2">
    <name type="scientific">Geomonas terrae</name>
    <dbReference type="NCBI Taxonomy" id="2562681"/>
    <lineage>
        <taxon>Bacteria</taxon>
        <taxon>Pseudomonadati</taxon>
        <taxon>Thermodesulfobacteriota</taxon>
        <taxon>Desulfuromonadia</taxon>
        <taxon>Geobacterales</taxon>
        <taxon>Geobacteraceae</taxon>
        <taxon>Geomonas</taxon>
    </lineage>
</organism>
<comment type="caution">
    <text evidence="1">The sequence shown here is derived from an EMBL/GenBank/DDBJ whole genome shotgun (WGS) entry which is preliminary data.</text>
</comment>
<sequence>MAKIFKVHTDELGRLIACLQKSMYGVSRTAFTQELPSELRSAADGDIVFISERKISGNALFGPLYIVANRQGVVPARKFGSWVEIDVRRSDPKELAYWVDLEKRNYCLLFDKVLSDRISIVWPNDWVRIGLQLPSWGIVTDDNAHKLIDFAISNEQEAQSFFQKHNFW</sequence>
<evidence type="ECO:0000313" key="2">
    <source>
        <dbReference type="Proteomes" id="UP000306416"/>
    </source>
</evidence>
<gene>
    <name evidence="1" type="ORF">E4633_14530</name>
</gene>
<dbReference type="RefSeq" id="WP_135871199.1">
    <property type="nucleotide sequence ID" value="NZ_SRSC01000003.1"/>
</dbReference>
<evidence type="ECO:0000313" key="1">
    <source>
        <dbReference type="EMBL" id="TGU71526.1"/>
    </source>
</evidence>